<feature type="region of interest" description="Disordered" evidence="1">
    <location>
        <begin position="277"/>
        <end position="344"/>
    </location>
</feature>
<dbReference type="Pfam" id="PF14303">
    <property type="entry name" value="NAM-associated"/>
    <property type="match status" value="1"/>
</dbReference>
<keyword evidence="5" id="KW-1185">Reference proteome</keyword>
<feature type="compositionally biased region" description="Basic and acidic residues" evidence="1">
    <location>
        <begin position="314"/>
        <end position="328"/>
    </location>
</feature>
<dbReference type="VEuPathDB" id="FungiDB:PTTG_06957"/>
<dbReference type="EMBL" id="ADAS02000034">
    <property type="protein sequence ID" value="OAV94977.1"/>
    <property type="molecule type" value="Genomic_DNA"/>
</dbReference>
<dbReference type="OrthoDB" id="2507178at2759"/>
<feature type="region of interest" description="Disordered" evidence="1">
    <location>
        <begin position="133"/>
        <end position="179"/>
    </location>
</feature>
<feature type="compositionally biased region" description="Basic and acidic residues" evidence="1">
    <location>
        <begin position="277"/>
        <end position="286"/>
    </location>
</feature>
<dbReference type="Proteomes" id="UP000005240">
    <property type="component" value="Unassembled WGS sequence"/>
</dbReference>
<organism evidence="3">
    <name type="scientific">Puccinia triticina (isolate 1-1 / race 1 (BBBD))</name>
    <name type="common">Brown leaf rust fungus</name>
    <dbReference type="NCBI Taxonomy" id="630390"/>
    <lineage>
        <taxon>Eukaryota</taxon>
        <taxon>Fungi</taxon>
        <taxon>Dikarya</taxon>
        <taxon>Basidiomycota</taxon>
        <taxon>Pucciniomycotina</taxon>
        <taxon>Pucciniomycetes</taxon>
        <taxon>Pucciniales</taxon>
        <taxon>Pucciniaceae</taxon>
        <taxon>Puccinia</taxon>
    </lineage>
</organism>
<reference evidence="4" key="4">
    <citation type="submission" date="2025-05" db="UniProtKB">
        <authorList>
            <consortium name="EnsemblFungi"/>
        </authorList>
    </citation>
    <scope>IDENTIFICATION</scope>
    <source>
        <strain evidence="4">isolate 1-1 / race 1 (BBBD)</strain>
    </source>
</reference>
<feature type="compositionally biased region" description="Low complexity" evidence="1">
    <location>
        <begin position="133"/>
        <end position="143"/>
    </location>
</feature>
<dbReference type="PANTHER" id="PTHR45023">
    <property type="match status" value="1"/>
</dbReference>
<dbReference type="InterPro" id="IPR029466">
    <property type="entry name" value="NAM-associated_C"/>
</dbReference>
<gene>
    <name evidence="3" type="ORF">PTTG_06957</name>
</gene>
<protein>
    <submittedName>
        <fullName evidence="4">NAM-associated domain-containing protein</fullName>
    </submittedName>
</protein>
<evidence type="ECO:0000313" key="3">
    <source>
        <dbReference type="EMBL" id="OAV94977.1"/>
    </source>
</evidence>
<feature type="compositionally biased region" description="Polar residues" evidence="1">
    <location>
        <begin position="157"/>
        <end position="166"/>
    </location>
</feature>
<dbReference type="EnsemblFungi" id="PTTG_06957-t43_1">
    <property type="protein sequence ID" value="PTTG_06957-t43_1-p1"/>
    <property type="gene ID" value="PTTG_06957"/>
</dbReference>
<feature type="compositionally biased region" description="Low complexity" evidence="1">
    <location>
        <begin position="298"/>
        <end position="312"/>
    </location>
</feature>
<accession>A0A0C4F1I6</accession>
<feature type="domain" description="No apical meristem-associated C-terminal" evidence="2">
    <location>
        <begin position="111"/>
        <end position="273"/>
    </location>
</feature>
<dbReference type="AlphaFoldDB" id="A0A0C4F1I6"/>
<name>A0A0C4F1I6_PUCT1</name>
<evidence type="ECO:0000256" key="1">
    <source>
        <dbReference type="SAM" id="MobiDB-lite"/>
    </source>
</evidence>
<reference evidence="3" key="2">
    <citation type="submission" date="2016-05" db="EMBL/GenBank/DDBJ databases">
        <title>Comparative analysis highlights variable genome content of wheat rusts and divergence of the mating loci.</title>
        <authorList>
            <person name="Cuomo C.A."/>
            <person name="Bakkeren G."/>
            <person name="Szabo L."/>
            <person name="Khalil H."/>
            <person name="Joly D."/>
            <person name="Goldberg J."/>
            <person name="Young S."/>
            <person name="Zeng Q."/>
            <person name="Fellers J."/>
        </authorList>
    </citation>
    <scope>NUCLEOTIDE SEQUENCE [LARGE SCALE GENOMIC DNA]</scope>
    <source>
        <strain evidence="3">1-1 BBBD Race 1</strain>
    </source>
</reference>
<reference evidence="3" key="1">
    <citation type="submission" date="2009-11" db="EMBL/GenBank/DDBJ databases">
        <authorList>
            <consortium name="The Broad Institute Genome Sequencing Platform"/>
            <person name="Ward D."/>
            <person name="Feldgarden M."/>
            <person name="Earl A."/>
            <person name="Young S.K."/>
            <person name="Zeng Q."/>
            <person name="Koehrsen M."/>
            <person name="Alvarado L."/>
            <person name="Berlin A."/>
            <person name="Bochicchio J."/>
            <person name="Borenstein D."/>
            <person name="Chapman S.B."/>
            <person name="Chen Z."/>
            <person name="Engels R."/>
            <person name="Freedman E."/>
            <person name="Gellesch M."/>
            <person name="Goldberg J."/>
            <person name="Griggs A."/>
            <person name="Gujja S."/>
            <person name="Heilman E."/>
            <person name="Heiman D."/>
            <person name="Hepburn T."/>
            <person name="Howarth C."/>
            <person name="Jen D."/>
            <person name="Larson L."/>
            <person name="Lewis B."/>
            <person name="Mehta T."/>
            <person name="Park D."/>
            <person name="Pearson M."/>
            <person name="Roberts A."/>
            <person name="Saif S."/>
            <person name="Shea T."/>
            <person name="Shenoy N."/>
            <person name="Sisk P."/>
            <person name="Stolte C."/>
            <person name="Sykes S."/>
            <person name="Thomson T."/>
            <person name="Walk T."/>
            <person name="White J."/>
            <person name="Yandava C."/>
            <person name="Izard J."/>
            <person name="Baranova O.V."/>
            <person name="Blanton J.M."/>
            <person name="Tanner A.C."/>
            <person name="Dewhirst F.E."/>
            <person name="Haas B."/>
            <person name="Nusbaum C."/>
            <person name="Birren B."/>
        </authorList>
    </citation>
    <scope>NUCLEOTIDE SEQUENCE [LARGE SCALE GENOMIC DNA]</scope>
    <source>
        <strain evidence="3">1-1 BBBD Race 1</strain>
    </source>
</reference>
<reference evidence="4 5" key="3">
    <citation type="journal article" date="2017" name="G3 (Bethesda)">
        <title>Comparative analysis highlights variable genome content of wheat rusts and divergence of the mating loci.</title>
        <authorList>
            <person name="Cuomo C.A."/>
            <person name="Bakkeren G."/>
            <person name="Khalil H.B."/>
            <person name="Panwar V."/>
            <person name="Joly D."/>
            <person name="Linning R."/>
            <person name="Sakthikumar S."/>
            <person name="Song X."/>
            <person name="Adiconis X."/>
            <person name="Fan L."/>
            <person name="Goldberg J.M."/>
            <person name="Levin J.Z."/>
            <person name="Young S."/>
            <person name="Zeng Q."/>
            <person name="Anikster Y."/>
            <person name="Bruce M."/>
            <person name="Wang M."/>
            <person name="Yin C."/>
            <person name="McCallum B."/>
            <person name="Szabo L.J."/>
            <person name="Hulbert S."/>
            <person name="Chen X."/>
            <person name="Fellers J.P."/>
        </authorList>
    </citation>
    <scope>NUCLEOTIDE SEQUENCE</scope>
    <source>
        <strain evidence="5">Isolate 1-1 / race 1 (BBBD)</strain>
        <strain evidence="4">isolate 1-1 / race 1 (BBBD)</strain>
    </source>
</reference>
<evidence type="ECO:0000259" key="2">
    <source>
        <dbReference type="Pfam" id="PF14303"/>
    </source>
</evidence>
<dbReference type="PANTHER" id="PTHR45023:SF4">
    <property type="entry name" value="GLYCINE-RICH PROTEIN-RELATED"/>
    <property type="match status" value="1"/>
</dbReference>
<dbReference type="STRING" id="630390.A0A0C4F1I6"/>
<sequence>MGQHPNFLPSEDEILARCWIEILKDTILNNSQKKDEFWVRITKSFHKRTHTTGSDSARPKTTLSNRWDLLQKGTVKFSGCYNKIKKNPPSGTTEADILKQAKKVFYDKTHKMFTYDTAWAVLRYHEKWRDASFPSSTKKSAPSTPAPSTTPAPSSEAHANTQTAASENAEDPPLSLNEMAPRPVGIKQAKQKAADNRLSEKKLKIMEKNAAEGAKRSAQFKKANKLQEQTNKISKLEAELKLEQMNMSIMDKDLSTLTDPYAKEYFMTKEKAIMEEMREKERKKQQQSEAALNAIPLSDDQSNSPNSQSASQYKGEDSKLESEDHNSANDEDTLPLDPLLGELA</sequence>
<evidence type="ECO:0000313" key="5">
    <source>
        <dbReference type="Proteomes" id="UP000005240"/>
    </source>
</evidence>
<evidence type="ECO:0000313" key="4">
    <source>
        <dbReference type="EnsemblFungi" id="PTTG_06957-t43_1-p1"/>
    </source>
</evidence>
<proteinExistence type="predicted"/>